<name>A0A6A5K603_9PLEO</name>
<evidence type="ECO:0000256" key="2">
    <source>
        <dbReference type="SAM" id="Phobius"/>
    </source>
</evidence>
<organism evidence="3 4">
    <name type="scientific">Decorospora gaudefroyi</name>
    <dbReference type="NCBI Taxonomy" id="184978"/>
    <lineage>
        <taxon>Eukaryota</taxon>
        <taxon>Fungi</taxon>
        <taxon>Dikarya</taxon>
        <taxon>Ascomycota</taxon>
        <taxon>Pezizomycotina</taxon>
        <taxon>Dothideomycetes</taxon>
        <taxon>Pleosporomycetidae</taxon>
        <taxon>Pleosporales</taxon>
        <taxon>Pleosporineae</taxon>
        <taxon>Pleosporaceae</taxon>
        <taxon>Decorospora</taxon>
    </lineage>
</organism>
<evidence type="ECO:0000313" key="4">
    <source>
        <dbReference type="Proteomes" id="UP000800040"/>
    </source>
</evidence>
<feature type="transmembrane region" description="Helical" evidence="2">
    <location>
        <begin position="289"/>
        <end position="307"/>
    </location>
</feature>
<dbReference type="Gene3D" id="1.20.1250.20">
    <property type="entry name" value="MFS general substrate transporter like domains"/>
    <property type="match status" value="1"/>
</dbReference>
<sequence length="374" mass="40054">MQAARESTQPTSCSSPSKHKQQQRQHPSTHLGKETARKPPSYKQPQSPGTLILIPVACGPTPSSSSTSSVFPLSHGPHLEHNFTTLFPTRSLPSLSLVIGLQILCIFCTPLPISYLYQRCGRWKWIFAPTAVVAVGTQVALHWVKTYVPLVLLQGVVLGTALGTLGTLSTRVLATHYKGDVSLVSSQSWSLGFIGAIVYTLLAQQFSESGPAVLGSTLLTAFLLLSRAAVGGRPRPATTLVSGPTSFFHDVRCVRGLLWFLVAHALIFLGLFIYPIFAPTLFPNPNQPNIELLTCFCTAAICAPLSARNRMNTTRIFATASIFAGAIALSPIFYPRLYVRVPLAGAYGGALGAVVCLDGRVVGRFLDGRVGVVG</sequence>
<evidence type="ECO:0008006" key="5">
    <source>
        <dbReference type="Google" id="ProtNLM"/>
    </source>
</evidence>
<keyword evidence="2" id="KW-1133">Transmembrane helix</keyword>
<protein>
    <recommendedName>
        <fullName evidence="5">MFS general substrate transporter</fullName>
    </recommendedName>
</protein>
<feature type="transmembrane region" description="Helical" evidence="2">
    <location>
        <begin position="189"/>
        <end position="206"/>
    </location>
</feature>
<dbReference type="AlphaFoldDB" id="A0A6A5K603"/>
<dbReference type="InterPro" id="IPR036259">
    <property type="entry name" value="MFS_trans_sf"/>
</dbReference>
<feature type="transmembrane region" description="Helical" evidence="2">
    <location>
        <begin position="125"/>
        <end position="144"/>
    </location>
</feature>
<feature type="transmembrane region" description="Helical" evidence="2">
    <location>
        <begin position="92"/>
        <end position="113"/>
    </location>
</feature>
<keyword evidence="2" id="KW-0812">Transmembrane</keyword>
<evidence type="ECO:0000313" key="3">
    <source>
        <dbReference type="EMBL" id="KAF1832229.1"/>
    </source>
</evidence>
<dbReference type="OrthoDB" id="3797192at2759"/>
<feature type="transmembrane region" description="Helical" evidence="2">
    <location>
        <begin position="316"/>
        <end position="334"/>
    </location>
</feature>
<feature type="transmembrane region" description="Helical" evidence="2">
    <location>
        <begin position="212"/>
        <end position="230"/>
    </location>
</feature>
<feature type="region of interest" description="Disordered" evidence="1">
    <location>
        <begin position="1"/>
        <end position="47"/>
    </location>
</feature>
<keyword evidence="4" id="KW-1185">Reference proteome</keyword>
<dbReference type="EMBL" id="ML975343">
    <property type="protein sequence ID" value="KAF1832229.1"/>
    <property type="molecule type" value="Genomic_DNA"/>
</dbReference>
<evidence type="ECO:0000256" key="1">
    <source>
        <dbReference type="SAM" id="MobiDB-lite"/>
    </source>
</evidence>
<proteinExistence type="predicted"/>
<reference evidence="3" key="1">
    <citation type="submission" date="2020-01" db="EMBL/GenBank/DDBJ databases">
        <authorList>
            <consortium name="DOE Joint Genome Institute"/>
            <person name="Haridas S."/>
            <person name="Albert R."/>
            <person name="Binder M."/>
            <person name="Bloem J."/>
            <person name="Labutti K."/>
            <person name="Salamov A."/>
            <person name="Andreopoulos B."/>
            <person name="Baker S.E."/>
            <person name="Barry K."/>
            <person name="Bills G."/>
            <person name="Bluhm B.H."/>
            <person name="Cannon C."/>
            <person name="Castanera R."/>
            <person name="Culley D.E."/>
            <person name="Daum C."/>
            <person name="Ezra D."/>
            <person name="Gonzalez J.B."/>
            <person name="Henrissat B."/>
            <person name="Kuo A."/>
            <person name="Liang C."/>
            <person name="Lipzen A."/>
            <person name="Lutzoni F."/>
            <person name="Magnuson J."/>
            <person name="Mondo S."/>
            <person name="Nolan M."/>
            <person name="Ohm R."/>
            <person name="Pangilinan J."/>
            <person name="Park H.-J."/>
            <person name="Ramirez L."/>
            <person name="Alfaro M."/>
            <person name="Sun H."/>
            <person name="Tritt A."/>
            <person name="Yoshinaga Y."/>
            <person name="Zwiers L.-H."/>
            <person name="Turgeon B.G."/>
            <person name="Goodwin S.B."/>
            <person name="Spatafora J.W."/>
            <person name="Crous P.W."/>
            <person name="Grigoriev I.V."/>
        </authorList>
    </citation>
    <scope>NUCLEOTIDE SEQUENCE</scope>
    <source>
        <strain evidence="3">P77</strain>
    </source>
</reference>
<accession>A0A6A5K603</accession>
<dbReference type="Proteomes" id="UP000800040">
    <property type="component" value="Unassembled WGS sequence"/>
</dbReference>
<feature type="transmembrane region" description="Helical" evidence="2">
    <location>
        <begin position="150"/>
        <end position="168"/>
    </location>
</feature>
<feature type="compositionally biased region" description="Polar residues" evidence="1">
    <location>
        <begin position="1"/>
        <end position="16"/>
    </location>
</feature>
<dbReference type="SUPFAM" id="SSF103473">
    <property type="entry name" value="MFS general substrate transporter"/>
    <property type="match status" value="1"/>
</dbReference>
<feature type="non-terminal residue" evidence="3">
    <location>
        <position position="374"/>
    </location>
</feature>
<gene>
    <name evidence="3" type="ORF">BDW02DRAFT_17076</name>
</gene>
<feature type="transmembrane region" description="Helical" evidence="2">
    <location>
        <begin position="257"/>
        <end position="277"/>
    </location>
</feature>
<keyword evidence="2" id="KW-0472">Membrane</keyword>